<evidence type="ECO:0000313" key="2">
    <source>
        <dbReference type="Proteomes" id="UP001597483"/>
    </source>
</evidence>
<keyword evidence="2" id="KW-1185">Reference proteome</keyword>
<gene>
    <name evidence="1" type="ORF">ACFSVL_11610</name>
</gene>
<organism evidence="1 2">
    <name type="scientific">Amycolatopsis silviterrae</name>
    <dbReference type="NCBI Taxonomy" id="1656914"/>
    <lineage>
        <taxon>Bacteria</taxon>
        <taxon>Bacillati</taxon>
        <taxon>Actinomycetota</taxon>
        <taxon>Actinomycetes</taxon>
        <taxon>Pseudonocardiales</taxon>
        <taxon>Pseudonocardiaceae</taxon>
        <taxon>Amycolatopsis</taxon>
    </lineage>
</organism>
<accession>A0ABW5H4F9</accession>
<protein>
    <recommendedName>
        <fullName evidence="3">Tetratricopeptide repeat protein</fullName>
    </recommendedName>
</protein>
<proteinExistence type="predicted"/>
<dbReference type="EMBL" id="JBHUKS010000007">
    <property type="protein sequence ID" value="MFD2468036.1"/>
    <property type="molecule type" value="Genomic_DNA"/>
</dbReference>
<comment type="caution">
    <text evidence="1">The sequence shown here is derived from an EMBL/GenBank/DDBJ whole genome shotgun (WGS) entry which is preliminary data.</text>
</comment>
<evidence type="ECO:0000313" key="1">
    <source>
        <dbReference type="EMBL" id="MFD2468036.1"/>
    </source>
</evidence>
<dbReference type="Proteomes" id="UP001597483">
    <property type="component" value="Unassembled WGS sequence"/>
</dbReference>
<dbReference type="RefSeq" id="WP_378303286.1">
    <property type="nucleotide sequence ID" value="NZ_JBHUKS010000007.1"/>
</dbReference>
<sequence length="344" mass="38749">MAMKRMNREEFFGKVAVLDEERLKKALWNLYWRGNATMRERIEGELDPGPAKPASRPLADPDEVLTAVRDFVSLARAGSYLGGDRRVAPKERSGWRTTFRRLAGEAREALAAEDPGQGIVAMELLIDLAYDTRGNDYFRSDDPMEAARFVVSEAVEQVWDRLRRTGGFDRFSARAATQLVRWESEYGWTRGGWGSIAGQEASLASVLARQLEAPDMWVAFADHYLSALDEAGGTDDFDRDQRTRDLAEWHGLLLDRLPGYDAGDRLDRLTGHRSLGGPELTFLQARLARQRGDLDRARKLVRECLDLLPGHHAFQEFAIEIGAPLPKRAQEIVESHRRAGLTRG</sequence>
<evidence type="ECO:0008006" key="3">
    <source>
        <dbReference type="Google" id="ProtNLM"/>
    </source>
</evidence>
<reference evidence="2" key="1">
    <citation type="journal article" date="2019" name="Int. J. Syst. Evol. Microbiol.">
        <title>The Global Catalogue of Microorganisms (GCM) 10K type strain sequencing project: providing services to taxonomists for standard genome sequencing and annotation.</title>
        <authorList>
            <consortium name="The Broad Institute Genomics Platform"/>
            <consortium name="The Broad Institute Genome Sequencing Center for Infectious Disease"/>
            <person name="Wu L."/>
            <person name="Ma J."/>
        </authorList>
    </citation>
    <scope>NUCLEOTIDE SEQUENCE [LARGE SCALE GENOMIC DNA]</scope>
    <source>
        <strain evidence="2">CGMCC 4.7641</strain>
    </source>
</reference>
<name>A0ABW5H4F9_9PSEU</name>